<proteinExistence type="predicted"/>
<reference evidence="1 2" key="1">
    <citation type="journal article" date="2021" name="Front. Genet.">
        <title>Chromosome-Level Genome Assembly Reveals Significant Gene Expansion in the Toll and IMD Signaling Pathways of Dendrolimus kikuchii.</title>
        <authorList>
            <person name="Zhou J."/>
            <person name="Wu P."/>
            <person name="Xiong Z."/>
            <person name="Liu N."/>
            <person name="Zhao N."/>
            <person name="Ji M."/>
            <person name="Qiu Y."/>
            <person name="Yang B."/>
        </authorList>
    </citation>
    <scope>NUCLEOTIDE SEQUENCE [LARGE SCALE GENOMIC DNA]</scope>
    <source>
        <strain evidence="1">Ann1</strain>
    </source>
</reference>
<gene>
    <name evidence="1" type="ORF">K1T71_007425</name>
</gene>
<comment type="caution">
    <text evidence="1">The sequence shown here is derived from an EMBL/GenBank/DDBJ whole genome shotgun (WGS) entry which is preliminary data.</text>
</comment>
<sequence length="426" mass="48435">MGIFLRQLNESTIKYLRRCKLLVIGAGTGGCSTVSRFARKLKDNEIIILEPSPVHYYQPMFSLIAAGLKKQSDSCRPLENILPANVDWIKDYADDFDPCNKIVYTKCGHKILYDFMVIAVGLKNDYDKILGLFEALENKTRNVSTIYASKYCTKTWDNIVNFRGGHAIFTYPSNGGKCGGAAQKIMYLADDYWKKHKIRDNINITYNTGGDVLFGVSKYATALQKIVADRNISVNYCSELVEINEREAVFKDSDGGKIILPYNFLHVTPPMSPPKCLTRCKELVTESGYLDVNKYTLQHRSFPDIYGIGDCISTPNSKSAAAVAAQSSIVERNLTNTMTDKPPVAKYNGYGACSILTSYKTGILAEFLYDKRVWETFPFDQSKERRLFFSLQKEYFPYLYWNKVITGKWDGPSRLRNIINPLRRQY</sequence>
<evidence type="ECO:0000313" key="1">
    <source>
        <dbReference type="EMBL" id="KAJ0177416.1"/>
    </source>
</evidence>
<dbReference type="Proteomes" id="UP000824533">
    <property type="component" value="Linkage Group LG12"/>
</dbReference>
<name>A0ACC1D0M9_9NEOP</name>
<organism evidence="1 2">
    <name type="scientific">Dendrolimus kikuchii</name>
    <dbReference type="NCBI Taxonomy" id="765133"/>
    <lineage>
        <taxon>Eukaryota</taxon>
        <taxon>Metazoa</taxon>
        <taxon>Ecdysozoa</taxon>
        <taxon>Arthropoda</taxon>
        <taxon>Hexapoda</taxon>
        <taxon>Insecta</taxon>
        <taxon>Pterygota</taxon>
        <taxon>Neoptera</taxon>
        <taxon>Endopterygota</taxon>
        <taxon>Lepidoptera</taxon>
        <taxon>Glossata</taxon>
        <taxon>Ditrysia</taxon>
        <taxon>Bombycoidea</taxon>
        <taxon>Lasiocampidae</taxon>
        <taxon>Dendrolimus</taxon>
    </lineage>
</organism>
<accession>A0ACC1D0M9</accession>
<protein>
    <submittedName>
        <fullName evidence="1">Uncharacterized protein</fullName>
    </submittedName>
</protein>
<evidence type="ECO:0000313" key="2">
    <source>
        <dbReference type="Proteomes" id="UP000824533"/>
    </source>
</evidence>
<dbReference type="EMBL" id="CM034398">
    <property type="protein sequence ID" value="KAJ0177416.1"/>
    <property type="molecule type" value="Genomic_DNA"/>
</dbReference>
<keyword evidence="2" id="KW-1185">Reference proteome</keyword>